<comment type="caution">
    <text evidence="1">The sequence shown here is derived from an EMBL/GenBank/DDBJ whole genome shotgun (WGS) entry which is preliminary data.</text>
</comment>
<dbReference type="AlphaFoldDB" id="A0A2T9YIR3"/>
<dbReference type="EMBL" id="MBFR01000169">
    <property type="protein sequence ID" value="PVU92246.1"/>
    <property type="molecule type" value="Genomic_DNA"/>
</dbReference>
<evidence type="ECO:0000313" key="1">
    <source>
        <dbReference type="EMBL" id="PVU92246.1"/>
    </source>
</evidence>
<dbReference type="OrthoDB" id="2742885at2759"/>
<dbReference type="STRING" id="133385.A0A2T9YIR3"/>
<name>A0A2T9YIR3_9FUNG</name>
<accession>A0A2T9YIR3</accession>
<protein>
    <recommendedName>
        <fullName evidence="3">Reverse transcriptase domain-containing protein</fullName>
    </recommendedName>
</protein>
<sequence>MPKVPGVIPSAAAGMPYHSEKCTSLEYSTVAKTGLIDPTILFQKRLKRHATVALIKKIGCNWTQFSGNINAAIDYVALEIDDEYVLYQHDSKAKATYFMFYSQENAENFMNALIYYNGIAVELYQTVILEEGAQIITIPSINSININNVVKAVNNTFIKNEMIYDFSAYKNKSSGKFNTFDSKSEPKIGQNIVGLAPKSVMETTINTFFSNIRKKIIQEVDKKTKSKKNETISQLKAVKDETKPNKHQSLDFNNKNKELISKENIDRFTEFNIIKQQNESNDNENYTENNVSTATIDMDLVNGLADNNGFTDAEMSAYMSKNGNFMHEIHYNIELKITLSEAFKMLKGYTCVEFKKDLTKTGSGLLIAVKNKSEWSNSELRTDFRAKERCVAQATTLYEIIKRRELANIKTYIGFIDFKKAYDRVPHDQLFHKLEYSGIGGKLLQVIKVSVPGLDKKISGLLFADNAVIPAESADELQKLFDVLTES</sequence>
<reference evidence="1 2" key="1">
    <citation type="journal article" date="2018" name="MBio">
        <title>Comparative Genomics Reveals the Core Gene Toolbox for the Fungus-Insect Symbiosis.</title>
        <authorList>
            <person name="Wang Y."/>
            <person name="Stata M."/>
            <person name="Wang W."/>
            <person name="Stajich J.E."/>
            <person name="White M.M."/>
            <person name="Moncalvo J.M."/>
        </authorList>
    </citation>
    <scope>NUCLEOTIDE SEQUENCE [LARGE SCALE GENOMIC DNA]</scope>
    <source>
        <strain evidence="1 2">SWE-8-4</strain>
    </source>
</reference>
<evidence type="ECO:0008006" key="3">
    <source>
        <dbReference type="Google" id="ProtNLM"/>
    </source>
</evidence>
<dbReference type="Proteomes" id="UP000245383">
    <property type="component" value="Unassembled WGS sequence"/>
</dbReference>
<gene>
    <name evidence="1" type="ORF">BB561_003958</name>
</gene>
<organism evidence="1 2">
    <name type="scientific">Smittium simulii</name>
    <dbReference type="NCBI Taxonomy" id="133385"/>
    <lineage>
        <taxon>Eukaryota</taxon>
        <taxon>Fungi</taxon>
        <taxon>Fungi incertae sedis</taxon>
        <taxon>Zoopagomycota</taxon>
        <taxon>Kickxellomycotina</taxon>
        <taxon>Harpellomycetes</taxon>
        <taxon>Harpellales</taxon>
        <taxon>Legeriomycetaceae</taxon>
        <taxon>Smittium</taxon>
    </lineage>
</organism>
<keyword evidence="2" id="KW-1185">Reference proteome</keyword>
<evidence type="ECO:0000313" key="2">
    <source>
        <dbReference type="Proteomes" id="UP000245383"/>
    </source>
</evidence>
<proteinExistence type="predicted"/>